<evidence type="ECO:0000313" key="14">
    <source>
        <dbReference type="Proteomes" id="UP001219518"/>
    </source>
</evidence>
<keyword evidence="14" id="KW-1185">Reference proteome</keyword>
<dbReference type="GO" id="GO:0032040">
    <property type="term" value="C:small-subunit processome"/>
    <property type="evidence" value="ECO:0007669"/>
    <property type="project" value="TreeGrafter"/>
</dbReference>
<evidence type="ECO:0000313" key="13">
    <source>
        <dbReference type="EMBL" id="KAK3914098.1"/>
    </source>
</evidence>
<evidence type="ECO:0000256" key="5">
    <source>
        <dbReference type="ARBA" id="ARBA00022737"/>
    </source>
</evidence>
<dbReference type="SUPFAM" id="SSF50978">
    <property type="entry name" value="WD40 repeat-like"/>
    <property type="match status" value="1"/>
</dbReference>
<keyword evidence="5" id="KW-0677">Repeat</keyword>
<dbReference type="PANTHER" id="PTHR18359:SF0">
    <property type="entry name" value="U3 SMALL NUCLEOLAR RNA-ASSOCIATED PROTEIN 18 HOMOLOG"/>
    <property type="match status" value="1"/>
</dbReference>
<dbReference type="FunFam" id="2.130.10.10:FF:000121">
    <property type="entry name" value="U3 small nucleolar RNA-associated protein 18 homolog"/>
    <property type="match status" value="1"/>
</dbReference>
<gene>
    <name evidence="13" type="ORF">KUF71_023511</name>
</gene>
<evidence type="ECO:0000256" key="12">
    <source>
        <dbReference type="SAM" id="MobiDB-lite"/>
    </source>
</evidence>
<dbReference type="GO" id="GO:0034388">
    <property type="term" value="C:Pwp2p-containing subcomplex of 90S preribosome"/>
    <property type="evidence" value="ECO:0007669"/>
    <property type="project" value="TreeGrafter"/>
</dbReference>
<evidence type="ECO:0000256" key="11">
    <source>
        <dbReference type="PROSITE-ProRule" id="PRU00221"/>
    </source>
</evidence>
<evidence type="ECO:0000256" key="3">
    <source>
        <dbReference type="ARBA" id="ARBA00022553"/>
    </source>
</evidence>
<evidence type="ECO:0000256" key="6">
    <source>
        <dbReference type="ARBA" id="ARBA00023242"/>
    </source>
</evidence>
<dbReference type="InterPro" id="IPR001680">
    <property type="entry name" value="WD40_rpt"/>
</dbReference>
<dbReference type="Pfam" id="PF00400">
    <property type="entry name" value="WD40"/>
    <property type="match status" value="1"/>
</dbReference>
<feature type="region of interest" description="Disordered" evidence="12">
    <location>
        <begin position="1"/>
        <end position="45"/>
    </location>
</feature>
<comment type="function">
    <text evidence="8">Part of the small subunit (SSU) processome, first precursor of the small eukaryotic ribosomal subunit. During the assembly of the SSU processome in the nucleolus, many ribosome biogenesis factors, an RNA chaperone and ribosomal proteins associate with the nascent pre-rRNA and work in concert to generate RNA folding, modifications, rearrangements and cleavage as well as targeted degradation of pre-ribosomal RNA by the RNA exosome. Involved in nucleolar processing of pre-18S ribosomal RNA.</text>
</comment>
<accession>A0AAE1H3X7</accession>
<comment type="caution">
    <text evidence="13">The sequence shown here is derived from an EMBL/GenBank/DDBJ whole genome shotgun (WGS) entry which is preliminary data.</text>
</comment>
<dbReference type="Proteomes" id="UP001219518">
    <property type="component" value="Unassembled WGS sequence"/>
</dbReference>
<reference evidence="13" key="1">
    <citation type="submission" date="2021-07" db="EMBL/GenBank/DDBJ databases">
        <authorList>
            <person name="Catto M.A."/>
            <person name="Jacobson A."/>
            <person name="Kennedy G."/>
            <person name="Labadie P."/>
            <person name="Hunt B.G."/>
            <person name="Srinivasan R."/>
        </authorList>
    </citation>
    <scope>NUCLEOTIDE SEQUENCE</scope>
    <source>
        <strain evidence="13">PL_HMW_Pooled</strain>
        <tissue evidence="13">Head</tissue>
    </source>
</reference>
<organism evidence="13 14">
    <name type="scientific">Frankliniella fusca</name>
    <dbReference type="NCBI Taxonomy" id="407009"/>
    <lineage>
        <taxon>Eukaryota</taxon>
        <taxon>Metazoa</taxon>
        <taxon>Ecdysozoa</taxon>
        <taxon>Arthropoda</taxon>
        <taxon>Hexapoda</taxon>
        <taxon>Insecta</taxon>
        <taxon>Pterygota</taxon>
        <taxon>Neoptera</taxon>
        <taxon>Paraneoptera</taxon>
        <taxon>Thysanoptera</taxon>
        <taxon>Terebrantia</taxon>
        <taxon>Thripoidea</taxon>
        <taxon>Thripidae</taxon>
        <taxon>Frankliniella</taxon>
    </lineage>
</organism>
<evidence type="ECO:0000256" key="4">
    <source>
        <dbReference type="ARBA" id="ARBA00022574"/>
    </source>
</evidence>
<evidence type="ECO:0000256" key="1">
    <source>
        <dbReference type="ARBA" id="ARBA00004604"/>
    </source>
</evidence>
<proteinExistence type="inferred from homology"/>
<dbReference type="EMBL" id="JAHWGI010000351">
    <property type="protein sequence ID" value="KAK3914098.1"/>
    <property type="molecule type" value="Genomic_DNA"/>
</dbReference>
<feature type="compositionally biased region" description="Polar residues" evidence="12">
    <location>
        <begin position="85"/>
        <end position="107"/>
    </location>
</feature>
<feature type="repeat" description="WD" evidence="11">
    <location>
        <begin position="387"/>
        <end position="421"/>
    </location>
</feature>
<keyword evidence="2" id="KW-0698">rRNA processing</keyword>
<dbReference type="PANTHER" id="PTHR18359">
    <property type="entry name" value="WD-REPEAT PROTEIN-RELATED"/>
    <property type="match status" value="1"/>
</dbReference>
<dbReference type="InterPro" id="IPR045161">
    <property type="entry name" value="Utp18"/>
</dbReference>
<dbReference type="AlphaFoldDB" id="A0AAE1H3X7"/>
<keyword evidence="4 11" id="KW-0853">WD repeat</keyword>
<evidence type="ECO:0000256" key="9">
    <source>
        <dbReference type="ARBA" id="ARBA00074442"/>
    </source>
</evidence>
<dbReference type="InterPro" id="IPR015943">
    <property type="entry name" value="WD40/YVTN_repeat-like_dom_sf"/>
</dbReference>
<dbReference type="GO" id="GO:0006364">
    <property type="term" value="P:rRNA processing"/>
    <property type="evidence" value="ECO:0007669"/>
    <property type="project" value="UniProtKB-KW"/>
</dbReference>
<dbReference type="SMART" id="SM00320">
    <property type="entry name" value="WD40"/>
    <property type="match status" value="3"/>
</dbReference>
<dbReference type="InterPro" id="IPR036322">
    <property type="entry name" value="WD40_repeat_dom_sf"/>
</dbReference>
<sequence length="557" mass="61234">MFGKSRKRSHRTRDEGMGGSSSGSGSKQHGNQSEKKKRFNTLGVDSQLEERRLEKLVFGDASDVVANLDIGDDLDLDFDEAPEISTNRIRPTKQSNVSSARALSENDSGVEMGDSSPSSNDVDKDSGVEMGDSSPSTIDIFKKREPVWMDEDDNAIQVKQAFQLQGRKLHETSGSRDTYSGFLKGKYESLMGTPRWAELGTSSNRKCDTDSDDDEVMQHSGPFLHHHRSQHLGKGLLESKHLRDLNVDSNAEGPIISATEFHPTSTVALVAGLGGAVSIVQVDGKSNTKLQTVQFERYPIRCAHFSNDGTQFLVGSQHHGHFFVYDMMEGRSIKVPISHTSEVTNMKNFTMSPDGRLLAALGRFGHIHLITAQSKEWIGSLKMNGDVKAISFNKDGSRLYSHGDGGEVYVWDMHSRSCIHRFTDDGCIVGTSLAVSPNDQYLACGSSSGVVNIYEGTSIYSSPAPQPVKIALNLVTQISSLKFNATSEVLAMASVDKENAVRLMHFPSMTVFSNFPHVAENVMRPQCLDFSPHSGYLSLGNNRGRALLYRLKHFGNY</sequence>
<dbReference type="PROSITE" id="PS50082">
    <property type="entry name" value="WD_REPEATS_2"/>
    <property type="match status" value="1"/>
</dbReference>
<evidence type="ECO:0000256" key="8">
    <source>
        <dbReference type="ARBA" id="ARBA00058527"/>
    </source>
</evidence>
<feature type="region of interest" description="Disordered" evidence="12">
    <location>
        <begin position="85"/>
        <end position="137"/>
    </location>
</feature>
<evidence type="ECO:0000256" key="10">
    <source>
        <dbReference type="ARBA" id="ARBA00075773"/>
    </source>
</evidence>
<dbReference type="Gene3D" id="2.130.10.10">
    <property type="entry name" value="YVTN repeat-like/Quinoprotein amine dehydrogenase"/>
    <property type="match status" value="1"/>
</dbReference>
<keyword evidence="6" id="KW-0539">Nucleus</keyword>
<protein>
    <recommendedName>
        <fullName evidence="9">U3 small nucleolar RNA-associated protein 18 homolog</fullName>
    </recommendedName>
    <alternativeName>
        <fullName evidence="10">WD repeat-containing protein 50</fullName>
    </alternativeName>
</protein>
<keyword evidence="3" id="KW-0597">Phosphoprotein</keyword>
<feature type="compositionally biased region" description="Basic residues" evidence="12">
    <location>
        <begin position="1"/>
        <end position="11"/>
    </location>
</feature>
<name>A0AAE1H3X7_9NEOP</name>
<evidence type="ECO:0000256" key="7">
    <source>
        <dbReference type="ARBA" id="ARBA00025767"/>
    </source>
</evidence>
<evidence type="ECO:0000256" key="2">
    <source>
        <dbReference type="ARBA" id="ARBA00022552"/>
    </source>
</evidence>
<comment type="subcellular location">
    <subcellularLocation>
        <location evidence="1">Nucleus</location>
        <location evidence="1">Nucleolus</location>
    </subcellularLocation>
</comment>
<reference evidence="13" key="2">
    <citation type="journal article" date="2023" name="BMC Genomics">
        <title>Pest status, molecular evolution, and epigenetic factors derived from the genome assembly of Frankliniella fusca, a thysanopteran phytovirus vector.</title>
        <authorList>
            <person name="Catto M.A."/>
            <person name="Labadie P.E."/>
            <person name="Jacobson A.L."/>
            <person name="Kennedy G.G."/>
            <person name="Srinivasan R."/>
            <person name="Hunt B.G."/>
        </authorList>
    </citation>
    <scope>NUCLEOTIDE SEQUENCE</scope>
    <source>
        <strain evidence="13">PL_HMW_Pooled</strain>
    </source>
</reference>
<comment type="similarity">
    <text evidence="7">Belongs to the WD repeat UTP18 family.</text>
</comment>